<evidence type="ECO:0000313" key="4">
    <source>
        <dbReference type="Ensembl" id="ENSPSMP00000012454.1"/>
    </source>
</evidence>
<keyword evidence="3" id="KW-0687">Ribonucleoprotein</keyword>
<keyword evidence="2" id="KW-0689">Ribosomal protein</keyword>
<dbReference type="GO" id="GO:0003735">
    <property type="term" value="F:structural constituent of ribosome"/>
    <property type="evidence" value="ECO:0007669"/>
    <property type="project" value="InterPro"/>
</dbReference>
<evidence type="ECO:0000313" key="5">
    <source>
        <dbReference type="Proteomes" id="UP000694414"/>
    </source>
</evidence>
<evidence type="ECO:0000256" key="3">
    <source>
        <dbReference type="ARBA" id="ARBA00023274"/>
    </source>
</evidence>
<dbReference type="GO" id="GO:1990904">
    <property type="term" value="C:ribonucleoprotein complex"/>
    <property type="evidence" value="ECO:0007669"/>
    <property type="project" value="UniProtKB-KW"/>
</dbReference>
<dbReference type="Ensembl" id="ENSPSMT00000014518.1">
    <property type="protein sequence ID" value="ENSPSMP00000012454.1"/>
    <property type="gene ID" value="ENSPSMG00000008982.1"/>
</dbReference>
<keyword evidence="5" id="KW-1185">Reference proteome</keyword>
<dbReference type="InterPro" id="IPR038579">
    <property type="entry name" value="Ribosomal_eS21_sf"/>
</dbReference>
<dbReference type="Proteomes" id="UP000694414">
    <property type="component" value="Unplaced"/>
</dbReference>
<dbReference type="Gene3D" id="3.30.1230.20">
    <property type="match status" value="1"/>
</dbReference>
<dbReference type="Pfam" id="PF01249">
    <property type="entry name" value="Ribosomal_S21e"/>
    <property type="match status" value="1"/>
</dbReference>
<name>A0A8C8Z8P9_PROSS</name>
<dbReference type="AlphaFoldDB" id="A0A8C8Z8P9"/>
<comment type="similarity">
    <text evidence="1">Belongs to the eukaryotic ribosomal protein eS21 family.</text>
</comment>
<reference evidence="4" key="2">
    <citation type="submission" date="2025-09" db="UniProtKB">
        <authorList>
            <consortium name="Ensembl"/>
        </authorList>
    </citation>
    <scope>IDENTIFICATION</scope>
</reference>
<protein>
    <submittedName>
        <fullName evidence="4">Uncharacterized protein</fullName>
    </submittedName>
</protein>
<organism evidence="4 5">
    <name type="scientific">Prolemur simus</name>
    <name type="common">Greater bamboo lemur</name>
    <name type="synonym">Hapalemur simus</name>
    <dbReference type="NCBI Taxonomy" id="1328070"/>
    <lineage>
        <taxon>Eukaryota</taxon>
        <taxon>Metazoa</taxon>
        <taxon>Chordata</taxon>
        <taxon>Craniata</taxon>
        <taxon>Vertebrata</taxon>
        <taxon>Euteleostomi</taxon>
        <taxon>Mammalia</taxon>
        <taxon>Eutheria</taxon>
        <taxon>Euarchontoglires</taxon>
        <taxon>Primates</taxon>
        <taxon>Strepsirrhini</taxon>
        <taxon>Lemuriformes</taxon>
        <taxon>Lemuridae</taxon>
        <taxon>Prolemur</taxon>
    </lineage>
</organism>
<sequence>FQNSAWYVRKCPANNYIIGAKDHVFIQMIVAAVDKPTGSFNGQFKTCAISVGYPHDRGPDSTISKRTSDMRELWMWNIYH</sequence>
<accession>A0A8C8Z8P9</accession>
<reference evidence="4" key="1">
    <citation type="submission" date="2025-08" db="UniProtKB">
        <authorList>
            <consortium name="Ensembl"/>
        </authorList>
    </citation>
    <scope>IDENTIFICATION</scope>
</reference>
<dbReference type="GO" id="GO:0006412">
    <property type="term" value="P:translation"/>
    <property type="evidence" value="ECO:0007669"/>
    <property type="project" value="InterPro"/>
</dbReference>
<dbReference type="PANTHER" id="PTHR10442">
    <property type="entry name" value="40S RIBOSOMAL PROTEIN S21"/>
    <property type="match status" value="1"/>
</dbReference>
<evidence type="ECO:0000256" key="2">
    <source>
        <dbReference type="ARBA" id="ARBA00022980"/>
    </source>
</evidence>
<dbReference type="GO" id="GO:0005840">
    <property type="term" value="C:ribosome"/>
    <property type="evidence" value="ECO:0007669"/>
    <property type="project" value="UniProtKB-KW"/>
</dbReference>
<proteinExistence type="inferred from homology"/>
<dbReference type="InterPro" id="IPR001931">
    <property type="entry name" value="Ribosomal_eS21"/>
</dbReference>
<evidence type="ECO:0000256" key="1">
    <source>
        <dbReference type="ARBA" id="ARBA00010228"/>
    </source>
</evidence>